<feature type="domain" description="AB hydrolase-1" evidence="1">
    <location>
        <begin position="31"/>
        <end position="269"/>
    </location>
</feature>
<dbReference type="InterPro" id="IPR029058">
    <property type="entry name" value="AB_hydrolase_fold"/>
</dbReference>
<dbReference type="RefSeq" id="WP_071971771.1">
    <property type="nucleotide sequence ID" value="NZ_CP018076.1"/>
</dbReference>
<dbReference type="GO" id="GO:0016787">
    <property type="term" value="F:hydrolase activity"/>
    <property type="evidence" value="ECO:0007669"/>
    <property type="project" value="UniProtKB-KW"/>
</dbReference>
<dbReference type="KEGG" id="suam:BOO69_08420"/>
<dbReference type="PANTHER" id="PTHR43194">
    <property type="entry name" value="HYDROLASE ALPHA/BETA FOLD FAMILY"/>
    <property type="match status" value="1"/>
</dbReference>
<sequence length="286" mass="31592">MTTPRFAFVPVMDHEIHVTEWGAPGKPALMMMHGLARTGRDFDELAAAMCDDFLVLCPDMIGRGKSSWASDPGVEYSIEYAAGIIADLLDHYGIERTAWLGTSMGGQIGVHMASGKDSGRIERLILNDIGPEVPLPAIERIMSYVGELPHFTSHSQAETWLRSAYAPFGPAADSFWQRMARTSTRRCPDGRLTLHYDAAILHQFTDSPQEMTAWDRWTRITVPTHVIGGARSDLLTDDIRNRMRRSGPKPEMTLLDDCGHAPSLSRPQDISTFRTALATLAEAPVG</sequence>
<organism evidence="2 3">
    <name type="scientific">Sulfitobacter alexandrii</name>
    <dbReference type="NCBI Taxonomy" id="1917485"/>
    <lineage>
        <taxon>Bacteria</taxon>
        <taxon>Pseudomonadati</taxon>
        <taxon>Pseudomonadota</taxon>
        <taxon>Alphaproteobacteria</taxon>
        <taxon>Rhodobacterales</taxon>
        <taxon>Roseobacteraceae</taxon>
        <taxon>Sulfitobacter</taxon>
    </lineage>
</organism>
<dbReference type="InterPro" id="IPR000073">
    <property type="entry name" value="AB_hydrolase_1"/>
</dbReference>
<dbReference type="PANTHER" id="PTHR43194:SF2">
    <property type="entry name" value="PEROXISOMAL MEMBRANE PROTEIN LPX1"/>
    <property type="match status" value="1"/>
</dbReference>
<dbReference type="EMBL" id="CP018076">
    <property type="protein sequence ID" value="APE43439.1"/>
    <property type="molecule type" value="Genomic_DNA"/>
</dbReference>
<name>A0A1J0WGJ4_9RHOB</name>
<keyword evidence="2" id="KW-0378">Hydrolase</keyword>
<dbReference type="Pfam" id="PF12697">
    <property type="entry name" value="Abhydrolase_6"/>
    <property type="match status" value="1"/>
</dbReference>
<dbReference type="InterPro" id="IPR050228">
    <property type="entry name" value="Carboxylesterase_BioH"/>
</dbReference>
<evidence type="ECO:0000259" key="1">
    <source>
        <dbReference type="Pfam" id="PF12697"/>
    </source>
</evidence>
<proteinExistence type="predicted"/>
<dbReference type="OrthoDB" id="9791366at2"/>
<gene>
    <name evidence="2" type="ORF">BOO69_08420</name>
</gene>
<evidence type="ECO:0000313" key="2">
    <source>
        <dbReference type="EMBL" id="APE43439.1"/>
    </source>
</evidence>
<dbReference type="AlphaFoldDB" id="A0A1J0WGJ4"/>
<dbReference type="STRING" id="1917485.BOO69_08420"/>
<reference evidence="2 3" key="1">
    <citation type="submission" date="2016-11" db="EMBL/GenBank/DDBJ databases">
        <title>Complete genome sequence of Sulfitobacter sp. AM1-D1, a toxic bacteria associated with marine dinoflagellate Alexandrium minutum in East China Sea.</title>
        <authorList>
            <person name="Yang Q."/>
            <person name="Zhang X."/>
            <person name="Tian X."/>
        </authorList>
    </citation>
    <scope>NUCLEOTIDE SEQUENCE [LARGE SCALE GENOMIC DNA]</scope>
    <source>
        <strain evidence="2 3">AM1-D1</strain>
    </source>
</reference>
<protein>
    <submittedName>
        <fullName evidence="2">Alpha/beta hydrolase</fullName>
    </submittedName>
</protein>
<keyword evidence="3" id="KW-1185">Reference proteome</keyword>
<dbReference type="Proteomes" id="UP000181897">
    <property type="component" value="Chromosome"/>
</dbReference>
<dbReference type="Gene3D" id="3.40.50.1820">
    <property type="entry name" value="alpha/beta hydrolase"/>
    <property type="match status" value="1"/>
</dbReference>
<evidence type="ECO:0000313" key="3">
    <source>
        <dbReference type="Proteomes" id="UP000181897"/>
    </source>
</evidence>
<dbReference type="SUPFAM" id="SSF53474">
    <property type="entry name" value="alpha/beta-Hydrolases"/>
    <property type="match status" value="1"/>
</dbReference>
<accession>A0A1J0WGJ4</accession>